<accession>A0A645DTU2</accession>
<protein>
    <submittedName>
        <fullName evidence="2">Uncharacterized protein</fullName>
    </submittedName>
</protein>
<name>A0A645DTU2_9ZZZZ</name>
<evidence type="ECO:0000256" key="1">
    <source>
        <dbReference type="SAM" id="MobiDB-lite"/>
    </source>
</evidence>
<comment type="caution">
    <text evidence="2">The sequence shown here is derived from an EMBL/GenBank/DDBJ whole genome shotgun (WGS) entry which is preliminary data.</text>
</comment>
<sequence>MLLDAYAPVTWGKGYDKQVKHDKAHHNDNGKSAWEPCSRIAEYHAEQVYYKRYKHKNREDTEKQSQNLRHRKRSD</sequence>
<evidence type="ECO:0000313" key="2">
    <source>
        <dbReference type="EMBL" id="MPM92731.1"/>
    </source>
</evidence>
<organism evidence="2">
    <name type="scientific">bioreactor metagenome</name>
    <dbReference type="NCBI Taxonomy" id="1076179"/>
    <lineage>
        <taxon>unclassified sequences</taxon>
        <taxon>metagenomes</taxon>
        <taxon>ecological metagenomes</taxon>
    </lineage>
</organism>
<feature type="region of interest" description="Disordered" evidence="1">
    <location>
        <begin position="53"/>
        <end position="75"/>
    </location>
</feature>
<dbReference type="AlphaFoldDB" id="A0A645DTU2"/>
<proteinExistence type="predicted"/>
<gene>
    <name evidence="2" type="ORF">SDC9_139867</name>
</gene>
<reference evidence="2" key="1">
    <citation type="submission" date="2019-08" db="EMBL/GenBank/DDBJ databases">
        <authorList>
            <person name="Kucharzyk K."/>
            <person name="Murdoch R.W."/>
            <person name="Higgins S."/>
            <person name="Loffler F."/>
        </authorList>
    </citation>
    <scope>NUCLEOTIDE SEQUENCE</scope>
</reference>
<dbReference type="EMBL" id="VSSQ01039634">
    <property type="protein sequence ID" value="MPM92731.1"/>
    <property type="molecule type" value="Genomic_DNA"/>
</dbReference>